<proteinExistence type="predicted"/>
<accession>A0A3L8SYN2</accession>
<dbReference type="AlphaFoldDB" id="A0A3L8SYN2"/>
<protein>
    <submittedName>
        <fullName evidence="1">Uncharacterized protein</fullName>
    </submittedName>
</protein>
<evidence type="ECO:0000313" key="2">
    <source>
        <dbReference type="Proteomes" id="UP000276834"/>
    </source>
</evidence>
<dbReference type="Proteomes" id="UP000276834">
    <property type="component" value="Unassembled WGS sequence"/>
</dbReference>
<evidence type="ECO:0000313" key="1">
    <source>
        <dbReference type="EMBL" id="RLW11208.1"/>
    </source>
</evidence>
<dbReference type="EMBL" id="QUSF01000003">
    <property type="protein sequence ID" value="RLW11208.1"/>
    <property type="molecule type" value="Genomic_DNA"/>
</dbReference>
<organism evidence="1 2">
    <name type="scientific">Chloebia gouldiae</name>
    <name type="common">Gouldian finch</name>
    <name type="synonym">Erythrura gouldiae</name>
    <dbReference type="NCBI Taxonomy" id="44316"/>
    <lineage>
        <taxon>Eukaryota</taxon>
        <taxon>Metazoa</taxon>
        <taxon>Chordata</taxon>
        <taxon>Craniata</taxon>
        <taxon>Vertebrata</taxon>
        <taxon>Euteleostomi</taxon>
        <taxon>Archelosauria</taxon>
        <taxon>Archosauria</taxon>
        <taxon>Dinosauria</taxon>
        <taxon>Saurischia</taxon>
        <taxon>Theropoda</taxon>
        <taxon>Coelurosauria</taxon>
        <taxon>Aves</taxon>
        <taxon>Neognathae</taxon>
        <taxon>Neoaves</taxon>
        <taxon>Telluraves</taxon>
        <taxon>Australaves</taxon>
        <taxon>Passeriformes</taxon>
        <taxon>Passeroidea</taxon>
        <taxon>Passeridae</taxon>
        <taxon>Chloebia</taxon>
    </lineage>
</organism>
<name>A0A3L8SYN2_CHLGU</name>
<comment type="caution">
    <text evidence="1">The sequence shown here is derived from an EMBL/GenBank/DDBJ whole genome shotgun (WGS) entry which is preliminary data.</text>
</comment>
<keyword evidence="2" id="KW-1185">Reference proteome</keyword>
<sequence length="84" mass="9644">MEIPMRSSLVLLSIVLKEVKNEAEKPPVNTRSNGIAEVRMCYETAEQPHRREYDLAEHGIVQRKRNNSKASTLKHSGFHLAWCL</sequence>
<reference evidence="1 2" key="1">
    <citation type="journal article" date="2018" name="Proc. R. Soc. B">
        <title>A non-coding region near Follistatin controls head colour polymorphism in the Gouldian finch.</title>
        <authorList>
            <person name="Toomey M.B."/>
            <person name="Marques C.I."/>
            <person name="Andrade P."/>
            <person name="Araujo P.M."/>
            <person name="Sabatino S."/>
            <person name="Gazda M.A."/>
            <person name="Afonso S."/>
            <person name="Lopes R.J."/>
            <person name="Corbo J.C."/>
            <person name="Carneiro M."/>
        </authorList>
    </citation>
    <scope>NUCLEOTIDE SEQUENCE [LARGE SCALE GENOMIC DNA]</scope>
    <source>
        <strain evidence="1">Red01</strain>
        <tissue evidence="1">Muscle</tissue>
    </source>
</reference>
<gene>
    <name evidence="1" type="ORF">DV515_00001674</name>
</gene>